<name>A0A1R2B6K9_9CILI</name>
<keyword evidence="2" id="KW-1185">Reference proteome</keyword>
<organism evidence="1 2">
    <name type="scientific">Stentor coeruleus</name>
    <dbReference type="NCBI Taxonomy" id="5963"/>
    <lineage>
        <taxon>Eukaryota</taxon>
        <taxon>Sar</taxon>
        <taxon>Alveolata</taxon>
        <taxon>Ciliophora</taxon>
        <taxon>Postciliodesmatophora</taxon>
        <taxon>Heterotrichea</taxon>
        <taxon>Heterotrichida</taxon>
        <taxon>Stentoridae</taxon>
        <taxon>Stentor</taxon>
    </lineage>
</organism>
<dbReference type="EMBL" id="MPUH01000907">
    <property type="protein sequence ID" value="OMJ72376.1"/>
    <property type="molecule type" value="Genomic_DNA"/>
</dbReference>
<proteinExistence type="predicted"/>
<comment type="caution">
    <text evidence="1">The sequence shown here is derived from an EMBL/GenBank/DDBJ whole genome shotgun (WGS) entry which is preliminary data.</text>
</comment>
<accession>A0A1R2B6K9</accession>
<dbReference type="AlphaFoldDB" id="A0A1R2B6K9"/>
<reference evidence="1 2" key="1">
    <citation type="submission" date="2016-11" db="EMBL/GenBank/DDBJ databases">
        <title>The macronuclear genome of Stentor coeruleus: a giant cell with tiny introns.</title>
        <authorList>
            <person name="Slabodnick M."/>
            <person name="Ruby J.G."/>
            <person name="Reiff S.B."/>
            <person name="Swart E.C."/>
            <person name="Gosai S."/>
            <person name="Prabakaran S."/>
            <person name="Witkowska E."/>
            <person name="Larue G.E."/>
            <person name="Fisher S."/>
            <person name="Freeman R.M."/>
            <person name="Gunawardena J."/>
            <person name="Chu W."/>
            <person name="Stover N.A."/>
            <person name="Gregory B.D."/>
            <person name="Nowacki M."/>
            <person name="Derisi J."/>
            <person name="Roy S.W."/>
            <person name="Marshall W.F."/>
            <person name="Sood P."/>
        </authorList>
    </citation>
    <scope>NUCLEOTIDE SEQUENCE [LARGE SCALE GENOMIC DNA]</scope>
    <source>
        <strain evidence="1">WM001</strain>
    </source>
</reference>
<evidence type="ECO:0000313" key="2">
    <source>
        <dbReference type="Proteomes" id="UP000187209"/>
    </source>
</evidence>
<dbReference type="Proteomes" id="UP000187209">
    <property type="component" value="Unassembled WGS sequence"/>
</dbReference>
<sequence length="236" mass="27770">MLGGFDDDELIKAAYEIPDLQVSELQKDGPFYVNKDNEFKNPNYYQIKTKYDTYYRFISLFKRAIHIHSKHFDNFKIKAFFTWKAMGKSKNFEVLGFKFVHKWKTALKIFDSLRIKVLRGRIGDWRVFVHFSKVNSSLSSNLVTLEKQEIDLNKQTLKLNSDIKALEEKLLYAKEKSKANSQFSKPLSPREAELFTKNCVLLSRLQKENENLREKYSAISKIYLQYVRQISPLLSG</sequence>
<protein>
    <submittedName>
        <fullName evidence="1">Uncharacterized protein</fullName>
    </submittedName>
</protein>
<gene>
    <name evidence="1" type="ORF">SteCoe_29215</name>
</gene>
<evidence type="ECO:0000313" key="1">
    <source>
        <dbReference type="EMBL" id="OMJ72376.1"/>
    </source>
</evidence>